<feature type="domain" description="HTH gntR-type" evidence="4">
    <location>
        <begin position="18"/>
        <end position="85"/>
    </location>
</feature>
<name>D1CAQ0_SPHTD</name>
<dbReference type="GO" id="GO:0003677">
    <property type="term" value="F:DNA binding"/>
    <property type="evidence" value="ECO:0007669"/>
    <property type="project" value="UniProtKB-KW"/>
</dbReference>
<evidence type="ECO:0000256" key="1">
    <source>
        <dbReference type="ARBA" id="ARBA00023015"/>
    </source>
</evidence>
<sequence length="243" mass="27049">MAQPVNGPGRRSTSRESGVLAEEAYHAIKRSIIRCELEPGQQVTEEQLGARFGVGRAAVRTALKRLYQERLIHGLSRNRHVIAPITLKHVNELFDVRLLLEPPAARMAAARIDADLLRRLEELCGARYEIGNRESAADFLAANTEFHATIAEASGNSMLADMVRDLLDKVERVHHMSHLLHDRNEEAFHEHYDLLEALTARDGERAERVMAEQIRAARTFVIEAMLASAAVQTVNVAPGNHGT</sequence>
<dbReference type="PANTHER" id="PTHR43537:SF45">
    <property type="entry name" value="GNTR FAMILY REGULATORY PROTEIN"/>
    <property type="match status" value="1"/>
</dbReference>
<keyword evidence="1" id="KW-0805">Transcription regulation</keyword>
<keyword evidence="3" id="KW-0804">Transcription</keyword>
<organism evidence="5 6">
    <name type="scientific">Sphaerobacter thermophilus (strain ATCC 49802 / DSM 20745 / KCCM 41009 / NCIMB 13125 / S 6022)</name>
    <dbReference type="NCBI Taxonomy" id="479434"/>
    <lineage>
        <taxon>Bacteria</taxon>
        <taxon>Pseudomonadati</taxon>
        <taxon>Thermomicrobiota</taxon>
        <taxon>Thermomicrobia</taxon>
        <taxon>Sphaerobacterales</taxon>
        <taxon>Sphaerobacterineae</taxon>
        <taxon>Sphaerobacteraceae</taxon>
        <taxon>Sphaerobacter</taxon>
    </lineage>
</organism>
<dbReference type="InterPro" id="IPR036390">
    <property type="entry name" value="WH_DNA-bd_sf"/>
</dbReference>
<dbReference type="InterPro" id="IPR036388">
    <property type="entry name" value="WH-like_DNA-bd_sf"/>
</dbReference>
<evidence type="ECO:0000256" key="3">
    <source>
        <dbReference type="ARBA" id="ARBA00023163"/>
    </source>
</evidence>
<dbReference type="EMBL" id="CP001824">
    <property type="protein sequence ID" value="ACZ40893.1"/>
    <property type="molecule type" value="Genomic_DNA"/>
</dbReference>
<dbReference type="Gene3D" id="1.20.120.530">
    <property type="entry name" value="GntR ligand-binding domain-like"/>
    <property type="match status" value="1"/>
</dbReference>
<dbReference type="InterPro" id="IPR011711">
    <property type="entry name" value="GntR_C"/>
</dbReference>
<dbReference type="Gene3D" id="1.10.10.10">
    <property type="entry name" value="Winged helix-like DNA-binding domain superfamily/Winged helix DNA-binding domain"/>
    <property type="match status" value="1"/>
</dbReference>
<protein>
    <submittedName>
        <fullName evidence="5">Transcriptional regulator, GntR family</fullName>
    </submittedName>
</protein>
<keyword evidence="2" id="KW-0238">DNA-binding</keyword>
<dbReference type="InParanoid" id="D1CAQ0"/>
<dbReference type="Pfam" id="PF07729">
    <property type="entry name" value="FCD"/>
    <property type="match status" value="1"/>
</dbReference>
<dbReference type="InterPro" id="IPR000524">
    <property type="entry name" value="Tscrpt_reg_HTH_GntR"/>
</dbReference>
<dbReference type="SMART" id="SM00895">
    <property type="entry name" value="FCD"/>
    <property type="match status" value="1"/>
</dbReference>
<reference evidence="5 6" key="2">
    <citation type="journal article" date="2010" name="Stand. Genomic Sci.">
        <title>Complete genome sequence of Desulfohalobium retbaense type strain (HR(100)).</title>
        <authorList>
            <person name="Spring S."/>
            <person name="Nolan M."/>
            <person name="Lapidus A."/>
            <person name="Glavina Del Rio T."/>
            <person name="Copeland A."/>
            <person name="Tice H."/>
            <person name="Cheng J.F."/>
            <person name="Lucas S."/>
            <person name="Land M."/>
            <person name="Chen F."/>
            <person name="Bruce D."/>
            <person name="Goodwin L."/>
            <person name="Pitluck S."/>
            <person name="Ivanova N."/>
            <person name="Mavromatis K."/>
            <person name="Mikhailova N."/>
            <person name="Pati A."/>
            <person name="Chen A."/>
            <person name="Palaniappan K."/>
            <person name="Hauser L."/>
            <person name="Chang Y.J."/>
            <person name="Jeffries C.D."/>
            <person name="Munk C."/>
            <person name="Kiss H."/>
            <person name="Chain P."/>
            <person name="Han C."/>
            <person name="Brettin T."/>
            <person name="Detter J.C."/>
            <person name="Schuler E."/>
            <person name="Goker M."/>
            <person name="Rohde M."/>
            <person name="Bristow J."/>
            <person name="Eisen J.A."/>
            <person name="Markowitz V."/>
            <person name="Hugenholtz P."/>
            <person name="Kyrpides N.C."/>
            <person name="Klenk H.P."/>
        </authorList>
    </citation>
    <scope>NUCLEOTIDE SEQUENCE [LARGE SCALE GENOMIC DNA]</scope>
    <source>
        <strain evidence="6">ATCC 49802 / DSM 20745 / S 6022</strain>
    </source>
</reference>
<dbReference type="InterPro" id="IPR008920">
    <property type="entry name" value="TF_FadR/GntR_C"/>
</dbReference>
<dbReference type="RefSeq" id="WP_012873928.1">
    <property type="nucleotide sequence ID" value="NC_013524.1"/>
</dbReference>
<evidence type="ECO:0000259" key="4">
    <source>
        <dbReference type="PROSITE" id="PS50949"/>
    </source>
</evidence>
<dbReference type="PANTHER" id="PTHR43537">
    <property type="entry name" value="TRANSCRIPTIONAL REGULATOR, GNTR FAMILY"/>
    <property type="match status" value="1"/>
</dbReference>
<dbReference type="Proteomes" id="UP000002027">
    <property type="component" value="Chromosome 2"/>
</dbReference>
<dbReference type="PROSITE" id="PS50949">
    <property type="entry name" value="HTH_GNTR"/>
    <property type="match status" value="1"/>
</dbReference>
<evidence type="ECO:0000256" key="2">
    <source>
        <dbReference type="ARBA" id="ARBA00023125"/>
    </source>
</evidence>
<dbReference type="GO" id="GO:0003700">
    <property type="term" value="F:DNA-binding transcription factor activity"/>
    <property type="evidence" value="ECO:0007669"/>
    <property type="project" value="InterPro"/>
</dbReference>
<gene>
    <name evidence="5" type="ordered locus">Sthe_3494</name>
</gene>
<dbReference type="SUPFAM" id="SSF48008">
    <property type="entry name" value="GntR ligand-binding domain-like"/>
    <property type="match status" value="1"/>
</dbReference>
<reference evidence="6" key="1">
    <citation type="submission" date="2009-11" db="EMBL/GenBank/DDBJ databases">
        <title>The complete chromosome 2 of Sphaerobacter thermophilus DSM 20745.</title>
        <authorList>
            <person name="Lucas S."/>
            <person name="Copeland A."/>
            <person name="Lapidus A."/>
            <person name="Glavina del Rio T."/>
            <person name="Dalin E."/>
            <person name="Tice H."/>
            <person name="Bruce D."/>
            <person name="Goodwin L."/>
            <person name="Pitluck S."/>
            <person name="Kyrpides N."/>
            <person name="Mavromatis K."/>
            <person name="Ivanova N."/>
            <person name="Mikhailova N."/>
            <person name="LaButti K.M."/>
            <person name="Clum A."/>
            <person name="Sun H.I."/>
            <person name="Brettin T."/>
            <person name="Detter J.C."/>
            <person name="Han C."/>
            <person name="Larimer F."/>
            <person name="Land M."/>
            <person name="Hauser L."/>
            <person name="Markowitz V."/>
            <person name="Cheng J.F."/>
            <person name="Hugenholtz P."/>
            <person name="Woyke T."/>
            <person name="Wu D."/>
            <person name="Steenblock K."/>
            <person name="Schneider S."/>
            <person name="Pukall R."/>
            <person name="Goeker M."/>
            <person name="Klenk H.P."/>
            <person name="Eisen J.A."/>
        </authorList>
    </citation>
    <scope>NUCLEOTIDE SEQUENCE [LARGE SCALE GENOMIC DNA]</scope>
    <source>
        <strain evidence="6">ATCC 49802 / DSM 20745 / S 6022</strain>
    </source>
</reference>
<evidence type="ECO:0000313" key="6">
    <source>
        <dbReference type="Proteomes" id="UP000002027"/>
    </source>
</evidence>
<dbReference type="Pfam" id="PF00392">
    <property type="entry name" value="GntR"/>
    <property type="match status" value="1"/>
</dbReference>
<dbReference type="STRING" id="479434.Sthe_3494"/>
<dbReference type="SMART" id="SM00345">
    <property type="entry name" value="HTH_GNTR"/>
    <property type="match status" value="1"/>
</dbReference>
<accession>D1CAQ0</accession>
<dbReference type="HOGENOM" id="CLU_017584_5_2_0"/>
<dbReference type="AlphaFoldDB" id="D1CAQ0"/>
<keyword evidence="6" id="KW-1185">Reference proteome</keyword>
<dbReference type="SUPFAM" id="SSF46785">
    <property type="entry name" value="Winged helix' DNA-binding domain"/>
    <property type="match status" value="1"/>
</dbReference>
<dbReference type="KEGG" id="sti:Sthe_3494"/>
<evidence type="ECO:0000313" key="5">
    <source>
        <dbReference type="EMBL" id="ACZ40893.1"/>
    </source>
</evidence>
<dbReference type="OrthoDB" id="9781630at2"/>
<proteinExistence type="predicted"/>
<dbReference type="eggNOG" id="COG1802">
    <property type="taxonomic scope" value="Bacteria"/>
</dbReference>